<comment type="caution">
    <text evidence="5">The sequence shown here is derived from an EMBL/GenBank/DDBJ whole genome shotgun (WGS) entry which is preliminary data.</text>
</comment>
<dbReference type="InterPro" id="IPR000792">
    <property type="entry name" value="Tscrpt_reg_LuxR_C"/>
</dbReference>
<proteinExistence type="predicted"/>
<accession>A0A939LWJ3</accession>
<dbReference type="InterPro" id="IPR027417">
    <property type="entry name" value="P-loop_NTPase"/>
</dbReference>
<evidence type="ECO:0000256" key="1">
    <source>
        <dbReference type="ARBA" id="ARBA00023015"/>
    </source>
</evidence>
<dbReference type="Gene3D" id="1.10.10.10">
    <property type="entry name" value="Winged helix-like DNA-binding domain superfamily/Winged helix DNA-binding domain"/>
    <property type="match status" value="1"/>
</dbReference>
<dbReference type="SMART" id="SM00421">
    <property type="entry name" value="HTH_LUXR"/>
    <property type="match status" value="1"/>
</dbReference>
<dbReference type="SUPFAM" id="SSF46894">
    <property type="entry name" value="C-terminal effector domain of the bipartite response regulators"/>
    <property type="match status" value="1"/>
</dbReference>
<keyword evidence="2" id="KW-0238">DNA-binding</keyword>
<organism evidence="5 6">
    <name type="scientific">Leucobacter ruminantium</name>
    <dbReference type="NCBI Taxonomy" id="1289170"/>
    <lineage>
        <taxon>Bacteria</taxon>
        <taxon>Bacillati</taxon>
        <taxon>Actinomycetota</taxon>
        <taxon>Actinomycetes</taxon>
        <taxon>Micrococcales</taxon>
        <taxon>Microbacteriaceae</taxon>
        <taxon>Leucobacter</taxon>
    </lineage>
</organism>
<sequence>MIPAIRFRALERSRLIPVGPEGDLPPLTLIFAPAGMGKTVLAAQWARGGAFGDREVLWMRSPEMGSGASAFWAALLDALNPAGEGSDGRRAGAKRAVQRAVSRLGAPTVLVIDDYQNSTEASFDLEVAELLGLSEHLYIVALSRRFAALDGPLVTSRTPFELIDADRLAFTREETAAMAALYGVGGPRAVDALHESSGGWPVAVRLVVQQLAEGGEQRDLDSQLARFVVQHSQRIVHPRGRSVLLLAALCELVSVDLVSEVLELGYAETLEVVRELCELGLLSRNWYSDTIRLVGHPGFASTLRSRALQEFGDPRARELQRRSARELARDAPFPAVRQLIELGAFEEASRAIARDFLEVVDSHTGLLALLRRLPLDEIRGFAVLVGSRLILEMSEPETPGDQLDALHGLLRSSAREALRSSDSELRIVSLALLVAAERMRGNGGESLRLARDLEQRLFDESERTTKLLERSLSILHAISALTGVLAGDLALGRRSFSWALASAEQQGNEGEQIRGWYGLSIVAALRGDIAQVHEHIARAEETEARAGLRSPHLSWVNGVAARAFADIEAARMAQLRDRLSALGPLITRVEQWPILAIAEATAAREQEGCRAALDLIARRAREAEAAFRATAFFKGVLAIHAANLNAVLGDYGSAAQLLAELPEALPDAVAAQARLKLLMGDREGAIKVARALLRAESTPRLAADSGLLLAAALEQRGDAEGADSAFATAIELMRDHGLTSPLTMVPYDALLALAGRASARPWGGELIARLEGLPETLRCVQYEALSRAELRTLGAFGRGASTVAEAAEVLFVTQNTVKFHLRSVFRKLRVSQRDEAVQRARSMGLIDRAGED</sequence>
<evidence type="ECO:0000259" key="4">
    <source>
        <dbReference type="SMART" id="SM00421"/>
    </source>
</evidence>
<keyword evidence="6" id="KW-1185">Reference proteome</keyword>
<dbReference type="InterPro" id="IPR036388">
    <property type="entry name" value="WH-like_DNA-bd_sf"/>
</dbReference>
<name>A0A939LWJ3_9MICO</name>
<dbReference type="AlphaFoldDB" id="A0A939LWJ3"/>
<evidence type="ECO:0000313" key="5">
    <source>
        <dbReference type="EMBL" id="MBO1805752.1"/>
    </source>
</evidence>
<reference evidence="5" key="1">
    <citation type="submission" date="2021-03" db="EMBL/GenBank/DDBJ databases">
        <title>Leucobacter chromiisoli sp. nov., isolated from chromium-containing soil of chemical plant.</title>
        <authorList>
            <person name="Xu Z."/>
        </authorList>
    </citation>
    <scope>NUCLEOTIDE SEQUENCE</scope>
    <source>
        <strain evidence="5">A2</strain>
    </source>
</reference>
<evidence type="ECO:0000313" key="6">
    <source>
        <dbReference type="Proteomes" id="UP000664398"/>
    </source>
</evidence>
<protein>
    <recommendedName>
        <fullName evidence="4">HTH luxR-type domain-containing protein</fullName>
    </recommendedName>
</protein>
<feature type="domain" description="HTH luxR-type" evidence="4">
    <location>
        <begin position="782"/>
        <end position="840"/>
    </location>
</feature>
<dbReference type="Proteomes" id="UP000664398">
    <property type="component" value="Unassembled WGS sequence"/>
</dbReference>
<dbReference type="InterPro" id="IPR016032">
    <property type="entry name" value="Sig_transdc_resp-reg_C-effctor"/>
</dbReference>
<dbReference type="PANTHER" id="PTHR44688">
    <property type="entry name" value="DNA-BINDING TRANSCRIPTIONAL ACTIVATOR DEVR_DOSR"/>
    <property type="match status" value="1"/>
</dbReference>
<evidence type="ECO:0000256" key="2">
    <source>
        <dbReference type="ARBA" id="ARBA00023125"/>
    </source>
</evidence>
<dbReference type="SUPFAM" id="SSF52540">
    <property type="entry name" value="P-loop containing nucleoside triphosphate hydrolases"/>
    <property type="match status" value="1"/>
</dbReference>
<dbReference type="Pfam" id="PF00196">
    <property type="entry name" value="GerE"/>
    <property type="match status" value="1"/>
</dbReference>
<dbReference type="InterPro" id="IPR049945">
    <property type="entry name" value="AAA_22"/>
</dbReference>
<dbReference type="GO" id="GO:0006355">
    <property type="term" value="P:regulation of DNA-templated transcription"/>
    <property type="evidence" value="ECO:0007669"/>
    <property type="project" value="InterPro"/>
</dbReference>
<dbReference type="EMBL" id="JAGDYL010000018">
    <property type="protein sequence ID" value="MBO1805752.1"/>
    <property type="molecule type" value="Genomic_DNA"/>
</dbReference>
<dbReference type="GO" id="GO:0003677">
    <property type="term" value="F:DNA binding"/>
    <property type="evidence" value="ECO:0007669"/>
    <property type="project" value="UniProtKB-KW"/>
</dbReference>
<dbReference type="GO" id="GO:0016887">
    <property type="term" value="F:ATP hydrolysis activity"/>
    <property type="evidence" value="ECO:0007669"/>
    <property type="project" value="InterPro"/>
</dbReference>
<keyword evidence="3" id="KW-0804">Transcription</keyword>
<evidence type="ECO:0000256" key="3">
    <source>
        <dbReference type="ARBA" id="ARBA00023163"/>
    </source>
</evidence>
<dbReference type="Pfam" id="PF13401">
    <property type="entry name" value="AAA_22"/>
    <property type="match status" value="1"/>
</dbReference>
<keyword evidence="1" id="KW-0805">Transcription regulation</keyword>
<dbReference type="RefSeq" id="WP_208046221.1">
    <property type="nucleotide sequence ID" value="NZ_JAGDYL010000018.1"/>
</dbReference>
<dbReference type="PANTHER" id="PTHR44688:SF16">
    <property type="entry name" value="DNA-BINDING TRANSCRIPTIONAL ACTIVATOR DEVR_DOSR"/>
    <property type="match status" value="1"/>
</dbReference>
<gene>
    <name evidence="5" type="ORF">J4H91_10550</name>
</gene>